<dbReference type="GO" id="GO:0043161">
    <property type="term" value="P:proteasome-mediated ubiquitin-dependent protein catabolic process"/>
    <property type="evidence" value="ECO:0007669"/>
    <property type="project" value="TreeGrafter"/>
</dbReference>
<evidence type="ECO:0000256" key="3">
    <source>
        <dbReference type="ARBA" id="ARBA00004906"/>
    </source>
</evidence>
<evidence type="ECO:0000256" key="5">
    <source>
        <dbReference type="ARBA" id="ARBA00012483"/>
    </source>
</evidence>
<dbReference type="GO" id="GO:0016874">
    <property type="term" value="F:ligase activity"/>
    <property type="evidence" value="ECO:0007669"/>
    <property type="project" value="UniProtKB-KW"/>
</dbReference>
<dbReference type="AlphaFoldDB" id="A0A1M8A1G7"/>
<dbReference type="EC" id="2.3.2.27" evidence="5"/>
<keyword evidence="6" id="KW-0808">Transferase</keyword>
<dbReference type="PANTHER" id="PTHR22763:SF184">
    <property type="entry name" value="E3 UBIQUITIN-PROTEIN LIGASE SYNOVIOLIN"/>
    <property type="match status" value="1"/>
</dbReference>
<comment type="catalytic activity">
    <reaction evidence="1">
        <text>S-ubiquitinyl-[E2 ubiquitin-conjugating enzyme]-L-cysteine + [acceptor protein]-L-lysine = [E2 ubiquitin-conjugating enzyme]-L-cysteine + N(6)-ubiquitinyl-[acceptor protein]-L-lysine.</text>
        <dbReference type="EC" id="2.3.2.27"/>
    </reaction>
</comment>
<keyword evidence="12" id="KW-0862">Zinc</keyword>
<dbReference type="InterPro" id="IPR013083">
    <property type="entry name" value="Znf_RING/FYVE/PHD"/>
</dbReference>
<keyword evidence="11" id="KW-0256">Endoplasmic reticulum</keyword>
<evidence type="ECO:0000313" key="19">
    <source>
        <dbReference type="Proteomes" id="UP000186303"/>
    </source>
</evidence>
<dbReference type="STRING" id="1230383.A0A1M8A1G7"/>
<keyword evidence="13 16" id="KW-1133">Transmembrane helix</keyword>
<comment type="similarity">
    <text evidence="4">Belongs to the HRD1 family.</text>
</comment>
<evidence type="ECO:0000256" key="6">
    <source>
        <dbReference type="ARBA" id="ARBA00022679"/>
    </source>
</evidence>
<evidence type="ECO:0000256" key="1">
    <source>
        <dbReference type="ARBA" id="ARBA00000900"/>
    </source>
</evidence>
<dbReference type="Pfam" id="PF25563">
    <property type="entry name" value="TPR_SYVN1_N"/>
    <property type="match status" value="1"/>
</dbReference>
<keyword evidence="14 16" id="KW-0472">Membrane</keyword>
<evidence type="ECO:0000313" key="18">
    <source>
        <dbReference type="EMBL" id="SHO76312.1"/>
    </source>
</evidence>
<dbReference type="GO" id="GO:0008270">
    <property type="term" value="F:zinc ion binding"/>
    <property type="evidence" value="ECO:0007669"/>
    <property type="project" value="UniProtKB-KW"/>
</dbReference>
<gene>
    <name evidence="18" type="ORF">MSYG_0650</name>
</gene>
<feature type="transmembrane region" description="Helical" evidence="16">
    <location>
        <begin position="159"/>
        <end position="182"/>
    </location>
</feature>
<evidence type="ECO:0000256" key="2">
    <source>
        <dbReference type="ARBA" id="ARBA00004477"/>
    </source>
</evidence>
<keyword evidence="10" id="KW-0833">Ubl conjugation pathway</keyword>
<dbReference type="GO" id="GO:0061630">
    <property type="term" value="F:ubiquitin protein ligase activity"/>
    <property type="evidence" value="ECO:0007669"/>
    <property type="project" value="UniProtKB-EC"/>
</dbReference>
<dbReference type="InterPro" id="IPR001841">
    <property type="entry name" value="Znf_RING"/>
</dbReference>
<keyword evidence="19" id="KW-1185">Reference proteome</keyword>
<proteinExistence type="inferred from homology"/>
<evidence type="ECO:0000259" key="17">
    <source>
        <dbReference type="PROSITE" id="PS50089"/>
    </source>
</evidence>
<keyword evidence="18" id="KW-0436">Ligase</keyword>
<comment type="subcellular location">
    <subcellularLocation>
        <location evidence="2">Endoplasmic reticulum membrane</location>
        <topology evidence="2">Multi-pass membrane protein</topology>
    </subcellularLocation>
</comment>
<dbReference type="PROSITE" id="PS50089">
    <property type="entry name" value="ZF_RING_2"/>
    <property type="match status" value="1"/>
</dbReference>
<dbReference type="OrthoDB" id="7759664at2759"/>
<keyword evidence="9 15" id="KW-0863">Zinc-finger</keyword>
<dbReference type="InterPro" id="IPR057992">
    <property type="entry name" value="TPR_SYVN1_N"/>
</dbReference>
<dbReference type="Gene3D" id="3.30.40.10">
    <property type="entry name" value="Zinc/RING finger domain, C3HC4 (zinc finger)"/>
    <property type="match status" value="1"/>
</dbReference>
<evidence type="ECO:0000256" key="11">
    <source>
        <dbReference type="ARBA" id="ARBA00022824"/>
    </source>
</evidence>
<dbReference type="EMBL" id="LT671821">
    <property type="protein sequence ID" value="SHO76312.1"/>
    <property type="molecule type" value="Genomic_DNA"/>
</dbReference>
<name>A0A1M8A1G7_MALS4</name>
<feature type="domain" description="RING-type" evidence="17">
    <location>
        <begin position="318"/>
        <end position="364"/>
    </location>
</feature>
<dbReference type="InterPro" id="IPR058051">
    <property type="entry name" value="Znf_RING_synoviolin"/>
</dbReference>
<evidence type="ECO:0000256" key="7">
    <source>
        <dbReference type="ARBA" id="ARBA00022692"/>
    </source>
</evidence>
<dbReference type="GO" id="GO:0005789">
    <property type="term" value="C:endoplasmic reticulum membrane"/>
    <property type="evidence" value="ECO:0007669"/>
    <property type="project" value="UniProtKB-SubCell"/>
</dbReference>
<evidence type="ECO:0000256" key="10">
    <source>
        <dbReference type="ARBA" id="ARBA00022786"/>
    </source>
</evidence>
<evidence type="ECO:0000256" key="9">
    <source>
        <dbReference type="ARBA" id="ARBA00022771"/>
    </source>
</evidence>
<evidence type="ECO:0000256" key="8">
    <source>
        <dbReference type="ARBA" id="ARBA00022723"/>
    </source>
</evidence>
<dbReference type="SMART" id="SM00184">
    <property type="entry name" value="RING"/>
    <property type="match status" value="1"/>
</dbReference>
<dbReference type="SUPFAM" id="SSF57850">
    <property type="entry name" value="RING/U-box"/>
    <property type="match status" value="1"/>
</dbReference>
<sequence>MSPCTSEQLHAWGGKFEIKLNIRLYGLFSSICMGMMIYKALHKQENALMASSWINNSNGCLAIAVNFIIAGLLISGRITQCIILGTLRQTEVDAVVDSFLFALLEWLFNFFRFLPAFDLRYFFISALMFYMEIFQKFLTARIDSMGQMPSIPRVFHVRLVSLFLMLQCFYSTFLTLTFLVVLQDVGPRGILICFLADGILNQLDLSAQFVVYICNVYDTHQEEPWEAKSRVLFYVEFIRDFAMFITYPASIVATLYMAPVNGDILLPYHGARVMFTLGYSLYTKTLKLFRFRAATRNMENKYPRVSDEQLSEMRDRTCIICREEFVFGTESAMDVPRKLPCGHVFHHRCLHSWLERQQSCPTCRMDVLKEDNATNQTSNRQNEVRNHEVAPVIAREEVQRQSSTHQESQSAPQETLQDLIRRFQGSEATRGVSTAAESAHSFLKEVQPELADQLVDQTPPEVPDTSNESVREAVRRATLQRYNQAAIKQAPEVTTNSPVLIPLFDPAKIPDFASKHQSQLPYPLVDWVSTTHHAESTSGSVPTRSPLDIDTEARLKEKLAALHETEVLIERAKVQLTAIMSPSSAPTKGKARDPNSP</sequence>
<evidence type="ECO:0000256" key="13">
    <source>
        <dbReference type="ARBA" id="ARBA00022989"/>
    </source>
</evidence>
<organism evidence="18 19">
    <name type="scientific">Malassezia sympodialis (strain ATCC 42132)</name>
    <name type="common">Atopic eczema-associated yeast</name>
    <dbReference type="NCBI Taxonomy" id="1230383"/>
    <lineage>
        <taxon>Eukaryota</taxon>
        <taxon>Fungi</taxon>
        <taxon>Dikarya</taxon>
        <taxon>Basidiomycota</taxon>
        <taxon>Ustilaginomycotina</taxon>
        <taxon>Malasseziomycetes</taxon>
        <taxon>Malasseziales</taxon>
        <taxon>Malasseziaceae</taxon>
        <taxon>Malassezia</taxon>
    </lineage>
</organism>
<evidence type="ECO:0000256" key="4">
    <source>
        <dbReference type="ARBA" id="ARBA00010089"/>
    </source>
</evidence>
<keyword evidence="7 16" id="KW-0812">Transmembrane</keyword>
<feature type="transmembrane region" description="Helical" evidence="16">
    <location>
        <begin position="121"/>
        <end position="139"/>
    </location>
</feature>
<feature type="transmembrane region" description="Helical" evidence="16">
    <location>
        <begin position="53"/>
        <end position="74"/>
    </location>
</feature>
<evidence type="ECO:0000256" key="16">
    <source>
        <dbReference type="SAM" id="Phobius"/>
    </source>
</evidence>
<evidence type="ECO:0000256" key="14">
    <source>
        <dbReference type="ARBA" id="ARBA00023136"/>
    </source>
</evidence>
<reference evidence="19" key="1">
    <citation type="journal article" date="2017" name="Nucleic Acids Res.">
        <title>Proteogenomics produces comprehensive and highly accurate protein-coding gene annotation in a complete genome assembly of Malassezia sympodialis.</title>
        <authorList>
            <person name="Zhu Y."/>
            <person name="Engstroem P.G."/>
            <person name="Tellgren-Roth C."/>
            <person name="Baudo C.D."/>
            <person name="Kennell J.C."/>
            <person name="Sun S."/>
            <person name="Billmyre R.B."/>
            <person name="Schroeder M.S."/>
            <person name="Andersson A."/>
            <person name="Holm T."/>
            <person name="Sigurgeirsson B."/>
            <person name="Wu G."/>
            <person name="Sankaranarayanan S.R."/>
            <person name="Siddharthan R."/>
            <person name="Sanyal K."/>
            <person name="Lundeberg J."/>
            <person name="Nystedt B."/>
            <person name="Boekhout T."/>
            <person name="Dawson T.L. Jr."/>
            <person name="Heitman J."/>
            <person name="Scheynius A."/>
            <person name="Lehtioe J."/>
        </authorList>
    </citation>
    <scope>NUCLEOTIDE SEQUENCE [LARGE SCALE GENOMIC DNA]</scope>
    <source>
        <strain evidence="19">ATCC 42132</strain>
    </source>
</reference>
<dbReference type="InterPro" id="IPR050731">
    <property type="entry name" value="HRD1_E3_ubiq-ligases"/>
</dbReference>
<evidence type="ECO:0000256" key="12">
    <source>
        <dbReference type="ARBA" id="ARBA00022833"/>
    </source>
</evidence>
<dbReference type="OMA" id="QENALMA"/>
<dbReference type="Proteomes" id="UP000186303">
    <property type="component" value="Chromosome 1"/>
</dbReference>
<dbReference type="GO" id="GO:0036503">
    <property type="term" value="P:ERAD pathway"/>
    <property type="evidence" value="ECO:0007669"/>
    <property type="project" value="TreeGrafter"/>
</dbReference>
<dbReference type="VEuPathDB" id="FungiDB:MSYG_0650"/>
<dbReference type="CDD" id="cd16479">
    <property type="entry name" value="RING-H2_synoviolin"/>
    <property type="match status" value="1"/>
</dbReference>
<comment type="pathway">
    <text evidence="3">Protein modification; protein ubiquitination.</text>
</comment>
<feature type="transmembrane region" description="Helical" evidence="16">
    <location>
        <begin position="22"/>
        <end position="41"/>
    </location>
</feature>
<accession>A0A1M8A1G7</accession>
<dbReference type="PANTHER" id="PTHR22763">
    <property type="entry name" value="RING ZINC FINGER PROTEIN"/>
    <property type="match status" value="1"/>
</dbReference>
<dbReference type="Pfam" id="PF13639">
    <property type="entry name" value="zf-RING_2"/>
    <property type="match status" value="1"/>
</dbReference>
<feature type="transmembrane region" description="Helical" evidence="16">
    <location>
        <begin position="94"/>
        <end position="114"/>
    </location>
</feature>
<keyword evidence="8" id="KW-0479">Metal-binding</keyword>
<evidence type="ECO:0000256" key="15">
    <source>
        <dbReference type="PROSITE-ProRule" id="PRU00175"/>
    </source>
</evidence>
<protein>
    <recommendedName>
        <fullName evidence="5">RING-type E3 ubiquitin transferase</fullName>
        <ecNumber evidence="5">2.3.2.27</ecNumber>
    </recommendedName>
</protein>